<sequence length="440" mass="50868">MKKNSFSNYMNTTDNPLDEDGNEIKPNSKGSTSNNPPVVKKLIEVNNKGSTEVNNAIGVKVEPRQKPPLTVESDEHIRPATLAWNVEWLKKREIAEIENGGLGSAPLLERTQDQAINNDEFTPLHGDSVEKGLDNLEHERLCDETALKSLSNKKAIMEIQEIPGPNFDMGYNPIENMQPILVVKATKMDKGKGICIEAEPPLKKCKILGTKYNHERESRRTISFRDHLRSPYVRRAVDMKVMIEEKRIHAWATTTMGGEFETVFELDNGASLMRGNLENLEKPSGVFPQVVDGWAEFLNYEERYRSRESIRRYFFTTKVMWDNDLRTPFTDFNSQFEIFSRNLSISARLDTEILKMRNVDLVFFPVLDTVNYYLVVFNFKNPSIVVIDNRYWEGCDTDEIVGNYEHVVDILHRLMIKHLESVDHPVWIDIEEKKRKERKE</sequence>
<evidence type="ECO:0000313" key="2">
    <source>
        <dbReference type="Proteomes" id="UP001055879"/>
    </source>
</evidence>
<comment type="caution">
    <text evidence="1">The sequence shown here is derived from an EMBL/GenBank/DDBJ whole genome shotgun (WGS) entry which is preliminary data.</text>
</comment>
<keyword evidence="2" id="KW-1185">Reference proteome</keyword>
<protein>
    <submittedName>
        <fullName evidence="1">Uncharacterized protein</fullName>
    </submittedName>
</protein>
<evidence type="ECO:0000313" key="1">
    <source>
        <dbReference type="EMBL" id="KAI3746501.1"/>
    </source>
</evidence>
<accession>A0ACB9DJS6</accession>
<reference evidence="1 2" key="2">
    <citation type="journal article" date="2022" name="Mol. Ecol. Resour.">
        <title>The genomes of chicory, endive, great burdock and yacon provide insights into Asteraceae paleo-polyploidization history and plant inulin production.</title>
        <authorList>
            <person name="Fan W."/>
            <person name="Wang S."/>
            <person name="Wang H."/>
            <person name="Wang A."/>
            <person name="Jiang F."/>
            <person name="Liu H."/>
            <person name="Zhao H."/>
            <person name="Xu D."/>
            <person name="Zhang Y."/>
        </authorList>
    </citation>
    <scope>NUCLEOTIDE SEQUENCE [LARGE SCALE GENOMIC DNA]</scope>
    <source>
        <strain evidence="2">cv. Niubang</strain>
    </source>
</reference>
<reference evidence="2" key="1">
    <citation type="journal article" date="2022" name="Mol. Ecol. Resour.">
        <title>The genomes of chicory, endive, great burdock and yacon provide insights into Asteraceae palaeo-polyploidization history and plant inulin production.</title>
        <authorList>
            <person name="Fan W."/>
            <person name="Wang S."/>
            <person name="Wang H."/>
            <person name="Wang A."/>
            <person name="Jiang F."/>
            <person name="Liu H."/>
            <person name="Zhao H."/>
            <person name="Xu D."/>
            <person name="Zhang Y."/>
        </authorList>
    </citation>
    <scope>NUCLEOTIDE SEQUENCE [LARGE SCALE GENOMIC DNA]</scope>
    <source>
        <strain evidence="2">cv. Niubang</strain>
    </source>
</reference>
<name>A0ACB9DJS6_ARCLA</name>
<organism evidence="1 2">
    <name type="scientific">Arctium lappa</name>
    <name type="common">Greater burdock</name>
    <name type="synonym">Lappa major</name>
    <dbReference type="NCBI Taxonomy" id="4217"/>
    <lineage>
        <taxon>Eukaryota</taxon>
        <taxon>Viridiplantae</taxon>
        <taxon>Streptophyta</taxon>
        <taxon>Embryophyta</taxon>
        <taxon>Tracheophyta</taxon>
        <taxon>Spermatophyta</taxon>
        <taxon>Magnoliopsida</taxon>
        <taxon>eudicotyledons</taxon>
        <taxon>Gunneridae</taxon>
        <taxon>Pentapetalae</taxon>
        <taxon>asterids</taxon>
        <taxon>campanulids</taxon>
        <taxon>Asterales</taxon>
        <taxon>Asteraceae</taxon>
        <taxon>Carduoideae</taxon>
        <taxon>Cardueae</taxon>
        <taxon>Arctiinae</taxon>
        <taxon>Arctium</taxon>
    </lineage>
</organism>
<dbReference type="Proteomes" id="UP001055879">
    <property type="component" value="Linkage Group LG03"/>
</dbReference>
<gene>
    <name evidence="1" type="ORF">L6452_08935</name>
</gene>
<dbReference type="EMBL" id="CM042049">
    <property type="protein sequence ID" value="KAI3746501.1"/>
    <property type="molecule type" value="Genomic_DNA"/>
</dbReference>
<proteinExistence type="predicted"/>